<dbReference type="GO" id="GO:0008061">
    <property type="term" value="F:chitin binding"/>
    <property type="evidence" value="ECO:0007669"/>
    <property type="project" value="UniProtKB-KW"/>
</dbReference>
<dbReference type="GO" id="GO:0005576">
    <property type="term" value="C:extracellular region"/>
    <property type="evidence" value="ECO:0007669"/>
    <property type="project" value="InterPro"/>
</dbReference>
<dbReference type="Gene3D" id="2.170.140.10">
    <property type="entry name" value="Chitin binding domain"/>
    <property type="match status" value="1"/>
</dbReference>
<dbReference type="InterPro" id="IPR051940">
    <property type="entry name" value="Chitin_bind-dev_reg"/>
</dbReference>
<dbReference type="PROSITE" id="PS50940">
    <property type="entry name" value="CHIT_BIND_II"/>
    <property type="match status" value="1"/>
</dbReference>
<feature type="region of interest" description="Disordered" evidence="6">
    <location>
        <begin position="112"/>
        <end position="132"/>
    </location>
</feature>
<evidence type="ECO:0000256" key="5">
    <source>
        <dbReference type="ARBA" id="ARBA00023180"/>
    </source>
</evidence>
<dbReference type="AlphaFoldDB" id="A0A8X6SNI2"/>
<gene>
    <name evidence="9" type="ORF">TNCV_4827691</name>
</gene>
<proteinExistence type="predicted"/>
<dbReference type="InterPro" id="IPR002557">
    <property type="entry name" value="Chitin-bd_dom"/>
</dbReference>
<keyword evidence="3" id="KW-0677">Repeat</keyword>
<keyword evidence="4" id="KW-1015">Disulfide bond</keyword>
<evidence type="ECO:0000256" key="1">
    <source>
        <dbReference type="ARBA" id="ARBA00022669"/>
    </source>
</evidence>
<dbReference type="PANTHER" id="PTHR23301:SF0">
    <property type="entry name" value="CHITIN-BINDING TYPE-2 DOMAIN-CONTAINING PROTEIN-RELATED"/>
    <property type="match status" value="1"/>
</dbReference>
<feature type="signal peptide" evidence="7">
    <location>
        <begin position="1"/>
        <end position="19"/>
    </location>
</feature>
<name>A0A8X6SNI2_TRICX</name>
<dbReference type="InterPro" id="IPR036508">
    <property type="entry name" value="Chitin-bd_dom_sf"/>
</dbReference>
<evidence type="ECO:0000256" key="4">
    <source>
        <dbReference type="ARBA" id="ARBA00023157"/>
    </source>
</evidence>
<evidence type="ECO:0000256" key="7">
    <source>
        <dbReference type="SAM" id="SignalP"/>
    </source>
</evidence>
<comment type="caution">
    <text evidence="9">The sequence shown here is derived from an EMBL/GenBank/DDBJ whole genome shotgun (WGS) entry which is preliminary data.</text>
</comment>
<keyword evidence="10" id="KW-1185">Reference proteome</keyword>
<accession>A0A8X6SNI2</accession>
<feature type="chain" id="PRO_5036472271" description="Chitin-binding type-2 domain-containing protein" evidence="7">
    <location>
        <begin position="20"/>
        <end position="132"/>
    </location>
</feature>
<sequence>MTGLWCLVILSTVVWQGYGNSLESETNKLEHILGQYDDKFGCISDGQYPNYDNCSTFIQCSNRIKTVMPCPKGLHYSEKTKRCEQPCDARCNVTLLLNSRTGNFISCSSKWASNDDQSGPVVKRNGAPDHHS</sequence>
<organism evidence="9 10">
    <name type="scientific">Trichonephila clavipes</name>
    <name type="common">Golden silk orbweaver</name>
    <name type="synonym">Nephila clavipes</name>
    <dbReference type="NCBI Taxonomy" id="2585209"/>
    <lineage>
        <taxon>Eukaryota</taxon>
        <taxon>Metazoa</taxon>
        <taxon>Ecdysozoa</taxon>
        <taxon>Arthropoda</taxon>
        <taxon>Chelicerata</taxon>
        <taxon>Arachnida</taxon>
        <taxon>Araneae</taxon>
        <taxon>Araneomorphae</taxon>
        <taxon>Entelegynae</taxon>
        <taxon>Araneoidea</taxon>
        <taxon>Nephilidae</taxon>
        <taxon>Trichonephila</taxon>
    </lineage>
</organism>
<evidence type="ECO:0000313" key="9">
    <source>
        <dbReference type="EMBL" id="GFY14565.1"/>
    </source>
</evidence>
<evidence type="ECO:0000313" key="10">
    <source>
        <dbReference type="Proteomes" id="UP000887159"/>
    </source>
</evidence>
<protein>
    <recommendedName>
        <fullName evidence="8">Chitin-binding type-2 domain-containing protein</fullName>
    </recommendedName>
</protein>
<dbReference type="Proteomes" id="UP000887159">
    <property type="component" value="Unassembled WGS sequence"/>
</dbReference>
<dbReference type="SUPFAM" id="SSF57625">
    <property type="entry name" value="Invertebrate chitin-binding proteins"/>
    <property type="match status" value="1"/>
</dbReference>
<feature type="domain" description="Chitin-binding type-2" evidence="8">
    <location>
        <begin position="39"/>
        <end position="93"/>
    </location>
</feature>
<evidence type="ECO:0000256" key="3">
    <source>
        <dbReference type="ARBA" id="ARBA00022737"/>
    </source>
</evidence>
<keyword evidence="1" id="KW-0147">Chitin-binding</keyword>
<dbReference type="EMBL" id="BMAU01021330">
    <property type="protein sequence ID" value="GFY14565.1"/>
    <property type="molecule type" value="Genomic_DNA"/>
</dbReference>
<evidence type="ECO:0000259" key="8">
    <source>
        <dbReference type="PROSITE" id="PS50940"/>
    </source>
</evidence>
<dbReference type="SMART" id="SM00494">
    <property type="entry name" value="ChtBD2"/>
    <property type="match status" value="1"/>
</dbReference>
<dbReference type="Pfam" id="PF01607">
    <property type="entry name" value="CBM_14"/>
    <property type="match status" value="1"/>
</dbReference>
<keyword evidence="2 7" id="KW-0732">Signal</keyword>
<reference evidence="9" key="1">
    <citation type="submission" date="2020-08" db="EMBL/GenBank/DDBJ databases">
        <title>Multicomponent nature underlies the extraordinary mechanical properties of spider dragline silk.</title>
        <authorList>
            <person name="Kono N."/>
            <person name="Nakamura H."/>
            <person name="Mori M."/>
            <person name="Yoshida Y."/>
            <person name="Ohtoshi R."/>
            <person name="Malay A.D."/>
            <person name="Moran D.A.P."/>
            <person name="Tomita M."/>
            <person name="Numata K."/>
            <person name="Arakawa K."/>
        </authorList>
    </citation>
    <scope>NUCLEOTIDE SEQUENCE</scope>
</reference>
<keyword evidence="5" id="KW-0325">Glycoprotein</keyword>
<evidence type="ECO:0000256" key="2">
    <source>
        <dbReference type="ARBA" id="ARBA00022729"/>
    </source>
</evidence>
<evidence type="ECO:0000256" key="6">
    <source>
        <dbReference type="SAM" id="MobiDB-lite"/>
    </source>
</evidence>
<dbReference type="PANTHER" id="PTHR23301">
    <property type="entry name" value="CHITIN BINDING PERITROPHIN-A"/>
    <property type="match status" value="1"/>
</dbReference>